<accession>A0A4U9QZY6</accession>
<feature type="transmembrane region" description="Helical" evidence="1">
    <location>
        <begin position="12"/>
        <end position="36"/>
    </location>
</feature>
<dbReference type="EMBL" id="LR590481">
    <property type="protein sequence ID" value="VTQ81980.1"/>
    <property type="molecule type" value="Genomic_DNA"/>
</dbReference>
<evidence type="ECO:0000313" key="3">
    <source>
        <dbReference type="Proteomes" id="UP000308489"/>
    </source>
</evidence>
<keyword evidence="1" id="KW-0812">Transmembrane</keyword>
<name>A0A4U9QZY6_HATHI</name>
<evidence type="ECO:0000256" key="1">
    <source>
        <dbReference type="SAM" id="Phobius"/>
    </source>
</evidence>
<dbReference type="KEGG" id="hhw:NCTC503_00103"/>
<keyword evidence="3" id="KW-1185">Reference proteome</keyword>
<reference evidence="2 3" key="1">
    <citation type="submission" date="2019-05" db="EMBL/GenBank/DDBJ databases">
        <authorList>
            <consortium name="Pathogen Informatics"/>
        </authorList>
    </citation>
    <scope>NUCLEOTIDE SEQUENCE [LARGE SCALE GENOMIC DNA]</scope>
    <source>
        <strain evidence="2 3">NCTC503</strain>
    </source>
</reference>
<sequence length="46" mass="5480">MCFRDKVKRAYFIVGIVLFILNMIVIPYFLSVYPFLCFLNMVIKPC</sequence>
<dbReference type="Proteomes" id="UP000308489">
    <property type="component" value="Chromosome 1"/>
</dbReference>
<proteinExistence type="predicted"/>
<gene>
    <name evidence="2" type="ORF">NCTC503_00103</name>
</gene>
<keyword evidence="1" id="KW-1133">Transmembrane helix</keyword>
<dbReference type="AlphaFoldDB" id="A0A4U9QZY6"/>
<keyword evidence="1" id="KW-0472">Membrane</keyword>
<protein>
    <submittedName>
        <fullName evidence="2">Uncharacterized protein</fullName>
    </submittedName>
</protein>
<organism evidence="2 3">
    <name type="scientific">Hathewaya histolytica</name>
    <name type="common">Clostridium histolyticum</name>
    <dbReference type="NCBI Taxonomy" id="1498"/>
    <lineage>
        <taxon>Bacteria</taxon>
        <taxon>Bacillati</taxon>
        <taxon>Bacillota</taxon>
        <taxon>Clostridia</taxon>
        <taxon>Eubacteriales</taxon>
        <taxon>Clostridiaceae</taxon>
        <taxon>Hathewaya</taxon>
    </lineage>
</organism>
<evidence type="ECO:0000313" key="2">
    <source>
        <dbReference type="EMBL" id="VTQ81980.1"/>
    </source>
</evidence>